<dbReference type="AlphaFoldDB" id="A0A937W269"/>
<evidence type="ECO:0000313" key="3">
    <source>
        <dbReference type="Proteomes" id="UP000712673"/>
    </source>
</evidence>
<dbReference type="SUPFAM" id="SSF52833">
    <property type="entry name" value="Thioredoxin-like"/>
    <property type="match status" value="1"/>
</dbReference>
<dbReference type="InterPro" id="IPR036249">
    <property type="entry name" value="Thioredoxin-like_sf"/>
</dbReference>
<name>A0A937W269_UNCTE</name>
<dbReference type="EMBL" id="VGLS01000528">
    <property type="protein sequence ID" value="MBM3225272.1"/>
    <property type="molecule type" value="Genomic_DNA"/>
</dbReference>
<feature type="domain" description="Glutaredoxin" evidence="1">
    <location>
        <begin position="2"/>
        <end position="43"/>
    </location>
</feature>
<comment type="caution">
    <text evidence="2">The sequence shown here is derived from an EMBL/GenBank/DDBJ whole genome shotgun (WGS) entry which is preliminary data.</text>
</comment>
<evidence type="ECO:0000313" key="2">
    <source>
        <dbReference type="EMBL" id="MBM3225272.1"/>
    </source>
</evidence>
<dbReference type="InterPro" id="IPR002109">
    <property type="entry name" value="Glutaredoxin"/>
</dbReference>
<accession>A0A937W269</accession>
<protein>
    <submittedName>
        <fullName evidence="2">Glutaredoxin family protein</fullName>
    </submittedName>
</protein>
<dbReference type="CDD" id="cd02976">
    <property type="entry name" value="NrdH"/>
    <property type="match status" value="1"/>
</dbReference>
<sequence length="58" mass="6350">MEYLSQKGVPYTEKNVSRDPSAVQELVAMKARSLPVIVIGDKHLHGFNPKAIDEALAS</sequence>
<dbReference type="Proteomes" id="UP000712673">
    <property type="component" value="Unassembled WGS sequence"/>
</dbReference>
<dbReference type="Pfam" id="PF00462">
    <property type="entry name" value="Glutaredoxin"/>
    <property type="match status" value="1"/>
</dbReference>
<organism evidence="2 3">
    <name type="scientific">Tectimicrobiota bacterium</name>
    <dbReference type="NCBI Taxonomy" id="2528274"/>
    <lineage>
        <taxon>Bacteria</taxon>
        <taxon>Pseudomonadati</taxon>
        <taxon>Nitrospinota/Tectimicrobiota group</taxon>
        <taxon>Candidatus Tectimicrobiota</taxon>
    </lineage>
</organism>
<gene>
    <name evidence="2" type="ORF">FJZ47_15925</name>
</gene>
<dbReference type="Gene3D" id="3.40.30.10">
    <property type="entry name" value="Glutaredoxin"/>
    <property type="match status" value="1"/>
</dbReference>
<evidence type="ECO:0000259" key="1">
    <source>
        <dbReference type="Pfam" id="PF00462"/>
    </source>
</evidence>
<reference evidence="2" key="1">
    <citation type="submission" date="2019-03" db="EMBL/GenBank/DDBJ databases">
        <title>Lake Tanganyika Metagenome-Assembled Genomes (MAGs).</title>
        <authorList>
            <person name="Tran P."/>
        </authorList>
    </citation>
    <scope>NUCLEOTIDE SEQUENCE</scope>
    <source>
        <strain evidence="2">K_DeepCast_65m_m2_066</strain>
    </source>
</reference>
<proteinExistence type="predicted"/>